<dbReference type="OrthoDB" id="283424at2759"/>
<evidence type="ECO:0000313" key="2">
    <source>
        <dbReference type="EMBL" id="OEJ82603.1"/>
    </source>
</evidence>
<organism evidence="2 3">
    <name type="scientific">Hanseniaspora uvarum</name>
    <name type="common">Yeast</name>
    <name type="synonym">Kloeckera apiculata</name>
    <dbReference type="NCBI Taxonomy" id="29833"/>
    <lineage>
        <taxon>Eukaryota</taxon>
        <taxon>Fungi</taxon>
        <taxon>Dikarya</taxon>
        <taxon>Ascomycota</taxon>
        <taxon>Saccharomycotina</taxon>
        <taxon>Saccharomycetes</taxon>
        <taxon>Saccharomycodales</taxon>
        <taxon>Saccharomycodaceae</taxon>
        <taxon>Hanseniaspora</taxon>
    </lineage>
</organism>
<name>A0A1E5R7V7_HANUV</name>
<keyword evidence="3" id="KW-1185">Reference proteome</keyword>
<dbReference type="VEuPathDB" id="FungiDB:AWRI3580_g3634"/>
<dbReference type="Proteomes" id="UP000095358">
    <property type="component" value="Unassembled WGS sequence"/>
</dbReference>
<feature type="domain" description="Small ribosomal subunit protein mS35 mitochondrial conserved" evidence="1">
    <location>
        <begin position="168"/>
        <end position="301"/>
    </location>
</feature>
<keyword evidence="2" id="KW-0689">Ribosomal protein</keyword>
<evidence type="ECO:0000313" key="3">
    <source>
        <dbReference type="Proteomes" id="UP000095358"/>
    </source>
</evidence>
<dbReference type="STRING" id="29833.A0A1E5R7V7"/>
<dbReference type="AlphaFoldDB" id="A0A1E5R7V7"/>
<dbReference type="GO" id="GO:0005840">
    <property type="term" value="C:ribosome"/>
    <property type="evidence" value="ECO:0007669"/>
    <property type="project" value="UniProtKB-KW"/>
</dbReference>
<protein>
    <submittedName>
        <fullName evidence="2">37S ribosomal protein S24, mitochondrial</fullName>
    </submittedName>
</protein>
<evidence type="ECO:0000259" key="1">
    <source>
        <dbReference type="Pfam" id="PF10213"/>
    </source>
</evidence>
<keyword evidence="2" id="KW-0687">Ribonucleoprotein</keyword>
<dbReference type="InterPro" id="IPR019349">
    <property type="entry name" value="Ribosomal_mS35_mit"/>
</dbReference>
<reference evidence="3" key="1">
    <citation type="journal article" date="2016" name="Genome Announc.">
        <title>Genome sequences of three species of Hanseniaspora isolated from spontaneous wine fermentations.</title>
        <authorList>
            <person name="Sternes P.R."/>
            <person name="Lee D."/>
            <person name="Kutyna D.R."/>
            <person name="Borneman A.R."/>
        </authorList>
    </citation>
    <scope>NUCLEOTIDE SEQUENCE [LARGE SCALE GENOMIC DNA]</scope>
    <source>
        <strain evidence="3">AWRI3580</strain>
    </source>
</reference>
<sequence length="337" mass="39404">MFRLNKFNTFKGISSQMVRKYAQDTKQEAVNFVRDRTANPLNPSTWTHLNAAQVLDMYFQACSMKYLHPSLPVQKHLEYHNEVELEQLQRIAPEIGFDTNYLTTLYNNGVLSEALTEVINESLSDSRDITHVYSPGALEQFEKIRSDRHYFRIKAHELPLLVEKRVSYEHRSDEEYPLKFIFSNALNDKTSKMNASCRVEFIVKNLKLDEDVKHVVRLLAGEHYNIKKDTVSISSGLFNTGVQNASYLKEKVQTLVQSAKENLNEFKDIPLDVKEVEEIKAEKTLKEEKLSLERNFPKEWAQSADHVEKRLDPRPLMKTYYEQMKHLERLQHTFSSQ</sequence>
<proteinExistence type="predicted"/>
<accession>A0A1E5R7V7</accession>
<gene>
    <name evidence="2" type="ORF">AWRI3580_g3634</name>
</gene>
<dbReference type="Pfam" id="PF10213">
    <property type="entry name" value="MRP-S28"/>
    <property type="match status" value="1"/>
</dbReference>
<dbReference type="EMBL" id="LPNN01000009">
    <property type="protein sequence ID" value="OEJ82603.1"/>
    <property type="molecule type" value="Genomic_DNA"/>
</dbReference>
<comment type="caution">
    <text evidence="2">The sequence shown here is derived from an EMBL/GenBank/DDBJ whole genome shotgun (WGS) entry which is preliminary data.</text>
</comment>